<keyword evidence="2" id="KW-1185">Reference proteome</keyword>
<sequence>MHKTDDSTTLVSSDTGSDIPPSDLEARYVAKDLFSIMFTCHNYSHPWRSLLAHSVVLSQPVLAILAACYKEAVMLDCLCVWLLVSMDEVSVAKVAKANDMTTVQWHKWDLGDFSQILDIIVEKGYLSMLVKGFQIFDKDCSLFAFVQFLEAFLVGHDTEKCKKCLKEFYDALLLLSADLSSVQQSGVWQSSEGREAFWYKCHEVFQLHQTSSDFAAQFFKDHAESSSMCVKEKELLLGLAHHWLAKDLMHVQREELQKLEQQIWLCRIQIEVYNAETPSPEDEVMTTNSKEMFKLPLNKKIKPEFGHLGNKELLLEEIYTISKETVPILTALKEKQALDRLIGAQLEAHCISQALSLAKQFKHYNENLAVVMTCLQLAQGRLNTDELDTTMNELLIKGKGRRKSSPWAGTMSRSASFASLSSAQTEYLSRDAEDLVNTMETLSENCKLGKKCCYRIINCFSIGQILNRSYVDIVNQNCFDVLKDVLTSDHMHRFQLAKTYIASSGATDQELAGFLSDAITHSLSVFTGHQDGDMPCQSRDLIFSPMDKKEDFANLLSLCDNPAVLGYRLADTAAYLASSFPEDPNKVLAMEVELLVRSHQCHTLCCNMEGIASILRTCRVRSIKLASVEEYPLLVRMLTGVGRYSEMTYIIDIIIKAQRFELLFIKGKKDDKLKVALLDYLKKYYPDDKDIFTMMALKFNMYREIAELLQSDAKRFLKELKEQFKNMEANPDLQEKLQRILNLFSDAADSYVKEGCLRHAESCVKKARLIALQIHLLSTRTKVINLSQREVVFFVATHPKFYEHIDDVSTIITVNCCSVLMMLALINYQSTAAAYW</sequence>
<gene>
    <name evidence="3" type="primary">LOC102806968</name>
</gene>
<feature type="domain" description="Spatacsin C-terminal" evidence="1">
    <location>
        <begin position="567"/>
        <end position="803"/>
    </location>
</feature>
<proteinExistence type="predicted"/>
<evidence type="ECO:0000313" key="3">
    <source>
        <dbReference type="RefSeq" id="XP_006811672.1"/>
    </source>
</evidence>
<dbReference type="InterPro" id="IPR028103">
    <property type="entry name" value="Spatacsin"/>
</dbReference>
<dbReference type="PANTHER" id="PTHR13650:SF0">
    <property type="entry name" value="SPATACSIN"/>
    <property type="match status" value="1"/>
</dbReference>
<evidence type="ECO:0000259" key="1">
    <source>
        <dbReference type="Pfam" id="PF14649"/>
    </source>
</evidence>
<reference evidence="3" key="1">
    <citation type="submission" date="2025-08" db="UniProtKB">
        <authorList>
            <consortium name="RefSeq"/>
        </authorList>
    </citation>
    <scope>IDENTIFICATION</scope>
    <source>
        <tissue evidence="3">Testes</tissue>
    </source>
</reference>
<dbReference type="PANTHER" id="PTHR13650">
    <property type="entry name" value="SPATACSIN"/>
    <property type="match status" value="1"/>
</dbReference>
<dbReference type="InterPro" id="IPR028107">
    <property type="entry name" value="Spatacsin_C_dom"/>
</dbReference>
<organism evidence="2 3">
    <name type="scientific">Saccoglossus kowalevskii</name>
    <name type="common">Acorn worm</name>
    <dbReference type="NCBI Taxonomy" id="10224"/>
    <lineage>
        <taxon>Eukaryota</taxon>
        <taxon>Metazoa</taxon>
        <taxon>Hemichordata</taxon>
        <taxon>Enteropneusta</taxon>
        <taxon>Harrimaniidae</taxon>
        <taxon>Saccoglossus</taxon>
    </lineage>
</organism>
<dbReference type="RefSeq" id="XP_006811672.1">
    <property type="nucleotide sequence ID" value="XM_006811609.1"/>
</dbReference>
<protein>
    <submittedName>
        <fullName evidence="3">Spatacsin-like</fullName>
    </submittedName>
</protein>
<accession>A0ABM0LV81</accession>
<name>A0ABM0LV81_SACKO</name>
<evidence type="ECO:0000313" key="2">
    <source>
        <dbReference type="Proteomes" id="UP000694865"/>
    </source>
</evidence>
<dbReference type="GeneID" id="102806968"/>
<dbReference type="Proteomes" id="UP000694865">
    <property type="component" value="Unplaced"/>
</dbReference>
<dbReference type="Pfam" id="PF14649">
    <property type="entry name" value="Spatacsin_C"/>
    <property type="match status" value="1"/>
</dbReference>